<gene>
    <name evidence="1" type="ORF">LCGC14_0306580</name>
</gene>
<dbReference type="SUPFAM" id="SSF52540">
    <property type="entry name" value="P-loop containing nucleoside triphosphate hydrolases"/>
    <property type="match status" value="1"/>
</dbReference>
<dbReference type="EMBL" id="LAZR01000196">
    <property type="protein sequence ID" value="KKN82700.1"/>
    <property type="molecule type" value="Genomic_DNA"/>
</dbReference>
<reference evidence="1" key="1">
    <citation type="journal article" date="2015" name="Nature">
        <title>Complex archaea that bridge the gap between prokaryotes and eukaryotes.</title>
        <authorList>
            <person name="Spang A."/>
            <person name="Saw J.H."/>
            <person name="Jorgensen S.L."/>
            <person name="Zaremba-Niedzwiedzka K."/>
            <person name="Martijn J."/>
            <person name="Lind A.E."/>
            <person name="van Eijk R."/>
            <person name="Schleper C."/>
            <person name="Guy L."/>
            <person name="Ettema T.J."/>
        </authorList>
    </citation>
    <scope>NUCLEOTIDE SEQUENCE</scope>
</reference>
<organism evidence="1">
    <name type="scientific">marine sediment metagenome</name>
    <dbReference type="NCBI Taxonomy" id="412755"/>
    <lineage>
        <taxon>unclassified sequences</taxon>
        <taxon>metagenomes</taxon>
        <taxon>ecological metagenomes</taxon>
    </lineage>
</organism>
<evidence type="ECO:0000313" key="1">
    <source>
        <dbReference type="EMBL" id="KKN82700.1"/>
    </source>
</evidence>
<accession>A0A0F9TNK6</accession>
<dbReference type="InterPro" id="IPR027417">
    <property type="entry name" value="P-loop_NTPase"/>
</dbReference>
<evidence type="ECO:0008006" key="2">
    <source>
        <dbReference type="Google" id="ProtNLM"/>
    </source>
</evidence>
<comment type="caution">
    <text evidence="1">The sequence shown here is derived from an EMBL/GenBank/DDBJ whole genome shotgun (WGS) entry which is preliminary data.</text>
</comment>
<proteinExistence type="predicted"/>
<dbReference type="AlphaFoldDB" id="A0A0F9TNK6"/>
<protein>
    <recommendedName>
        <fullName evidence="2">Sulfotransferase domain-containing protein</fullName>
    </recommendedName>
</protein>
<name>A0A0F9TNK6_9ZZZZ</name>
<sequence>MNKKLIVHIGTPKTGTSYLQEVCLKNYENLLNAGILYPGVNAEGFIKEANIPINACHILGIFSKDESKQLTCSLLKKHFETVFTFGIETVLISDETLSAFNVPNKGNLYIFECLIEVCSSLNIALSFIAYYRKPSKYLPSHWAQLVKKHGEILPLVEFVEKNKIPYWGNLVALNNQYSNVTIFSYDSEVSKSGGIANSFFNTVGVDYSRFNKLENQAVNQSLSLNSLTALRLINAEFDNDVIRKIEVMLSNATVKHTLGKPELTDEMRLHVDKLYETELDALNAITHCD</sequence>